<dbReference type="PANTHER" id="PTHR38643:SF1">
    <property type="entry name" value="PURINE NUCLEOSIDE PERMEASE C285.05-RELATED"/>
    <property type="match status" value="1"/>
</dbReference>
<accession>A0A6S7BXS6</accession>
<dbReference type="InterPro" id="IPR009486">
    <property type="entry name" value="Pur_nuclsid_perm"/>
</dbReference>
<sequence>MKFKVISRLAGPSHTQSSHATDAASRAAAPSAYPAPLVRKLGALMAWPLACTLFAASLNASAATAESKPAPADTGHRAVKVMIISMFAPEGQVWIDKLKLTDAVRVPGLSPDYPAVHCNASDVCQITTGMGHANAAASVAALVYSHRFDLRQTYFLVAGIAGIDPQQGTIGSAAWARYLVDFGIQWELDAREAPAGWKSGFLGINTKSPEEKPPLDYRTEVFHLNDKLVDQAFAISKGAALADSPEAAAARAKFSYAPANQPPAVIQCDTLGGDTWWSGTKIGQRARDWTKLLTDGKGTYCTTQQEDNATYEVLKRAQAAGLTDLSRVAVLRTGSDFDRPYQGESDADNLLNYQAQGGFGPAVENLYRAGEPLVSAISGHWSHWKNGVPESTTP</sequence>
<dbReference type="PIRSF" id="PIRSF013171">
    <property type="entry name" value="Pur_nuclsid_perm"/>
    <property type="match status" value="1"/>
</dbReference>
<dbReference type="PANTHER" id="PTHR38643">
    <property type="entry name" value="PURINE NUCLEOSIDE PERMEASE C285.05-RELATED"/>
    <property type="match status" value="1"/>
</dbReference>
<feature type="chain" id="PRO_5028915515" description="Purine nucleoside permease" evidence="2">
    <location>
        <begin position="21"/>
        <end position="394"/>
    </location>
</feature>
<dbReference type="EMBL" id="CADIKM010000048">
    <property type="protein sequence ID" value="CAB3802347.1"/>
    <property type="molecule type" value="Genomic_DNA"/>
</dbReference>
<dbReference type="Gene3D" id="3.40.50.1580">
    <property type="entry name" value="Nucleoside phosphorylase domain"/>
    <property type="match status" value="1"/>
</dbReference>
<dbReference type="GO" id="GO:0003824">
    <property type="term" value="F:catalytic activity"/>
    <property type="evidence" value="ECO:0007669"/>
    <property type="project" value="InterPro"/>
</dbReference>
<dbReference type="GO" id="GO:0055085">
    <property type="term" value="P:transmembrane transport"/>
    <property type="evidence" value="ECO:0007669"/>
    <property type="project" value="InterPro"/>
</dbReference>
<keyword evidence="2" id="KW-0732">Signal</keyword>
<keyword evidence="4" id="KW-1185">Reference proteome</keyword>
<organism evidence="3 4">
    <name type="scientific">Pararobbsia alpina</name>
    <dbReference type="NCBI Taxonomy" id="621374"/>
    <lineage>
        <taxon>Bacteria</taxon>
        <taxon>Pseudomonadati</taxon>
        <taxon>Pseudomonadota</taxon>
        <taxon>Betaproteobacteria</taxon>
        <taxon>Burkholderiales</taxon>
        <taxon>Burkholderiaceae</taxon>
        <taxon>Pararobbsia</taxon>
    </lineage>
</organism>
<evidence type="ECO:0000313" key="3">
    <source>
        <dbReference type="EMBL" id="CAB3802347.1"/>
    </source>
</evidence>
<feature type="signal peptide" evidence="2">
    <location>
        <begin position="1"/>
        <end position="20"/>
    </location>
</feature>
<evidence type="ECO:0000313" key="4">
    <source>
        <dbReference type="Proteomes" id="UP000494115"/>
    </source>
</evidence>
<feature type="region of interest" description="Disordered" evidence="1">
    <location>
        <begin position="1"/>
        <end position="25"/>
    </location>
</feature>
<evidence type="ECO:0008006" key="5">
    <source>
        <dbReference type="Google" id="ProtNLM"/>
    </source>
</evidence>
<dbReference type="Pfam" id="PF06516">
    <property type="entry name" value="NUP"/>
    <property type="match status" value="1"/>
</dbReference>
<evidence type="ECO:0000256" key="1">
    <source>
        <dbReference type="SAM" id="MobiDB-lite"/>
    </source>
</evidence>
<dbReference type="GO" id="GO:0009116">
    <property type="term" value="P:nucleoside metabolic process"/>
    <property type="evidence" value="ECO:0007669"/>
    <property type="project" value="InterPro"/>
</dbReference>
<gene>
    <name evidence="3" type="ORF">LMG28138_05175</name>
</gene>
<dbReference type="InterPro" id="IPR035994">
    <property type="entry name" value="Nucleoside_phosphorylase_sf"/>
</dbReference>
<dbReference type="Proteomes" id="UP000494115">
    <property type="component" value="Unassembled WGS sequence"/>
</dbReference>
<evidence type="ECO:0000256" key="2">
    <source>
        <dbReference type="SAM" id="SignalP"/>
    </source>
</evidence>
<reference evidence="3 4" key="1">
    <citation type="submission" date="2020-04" db="EMBL/GenBank/DDBJ databases">
        <authorList>
            <person name="De Canck E."/>
        </authorList>
    </citation>
    <scope>NUCLEOTIDE SEQUENCE [LARGE SCALE GENOMIC DNA]</scope>
    <source>
        <strain evidence="3 4">LMG 28138</strain>
    </source>
</reference>
<protein>
    <recommendedName>
        <fullName evidence="5">Purine nucleoside permease</fullName>
    </recommendedName>
</protein>
<proteinExistence type="predicted"/>
<dbReference type="AlphaFoldDB" id="A0A6S7BXS6"/>
<name>A0A6S7BXS6_9BURK</name>